<feature type="transmembrane region" description="Helical" evidence="9">
    <location>
        <begin position="97"/>
        <end position="117"/>
    </location>
</feature>
<feature type="transmembrane region" description="Helical" evidence="9">
    <location>
        <begin position="295"/>
        <end position="317"/>
    </location>
</feature>
<feature type="transmembrane region" description="Helical" evidence="9">
    <location>
        <begin position="457"/>
        <end position="482"/>
    </location>
</feature>
<feature type="transmembrane region" description="Helical" evidence="9">
    <location>
        <begin position="53"/>
        <end position="77"/>
    </location>
</feature>
<dbReference type="InterPro" id="IPR003663">
    <property type="entry name" value="Sugar/inositol_transpt"/>
</dbReference>
<proteinExistence type="inferred from homology"/>
<feature type="transmembrane region" description="Helical" evidence="9">
    <location>
        <begin position="363"/>
        <end position="384"/>
    </location>
</feature>
<feature type="transmembrane region" description="Helical" evidence="9">
    <location>
        <begin position="149"/>
        <end position="170"/>
    </location>
</feature>
<dbReference type="NCBIfam" id="TIGR00879">
    <property type="entry name" value="SP"/>
    <property type="match status" value="1"/>
</dbReference>
<evidence type="ECO:0000256" key="2">
    <source>
        <dbReference type="ARBA" id="ARBA00004141"/>
    </source>
</evidence>
<dbReference type="InterPro" id="IPR020846">
    <property type="entry name" value="MFS_dom"/>
</dbReference>
<keyword evidence="6 9" id="KW-1133">Transmembrane helix</keyword>
<sequence length="609" mass="66948">MELECGDYYLGRRDTTSLLDPEPSDDMNSHLVEQLELVQPQFVNGSCCSESSFIYLVAAAGVAAVGGVLFGYDIGIVSGAILQLRSEFQLDCIKQEMVVSSMLMGAVLASLSGGFIVDYVGRRMAIIINSVLFLVGAIILALAPSFAVLFVGRFIVGFGVSLSAIAECIYISEIAPANKRGLLVSFNEVGICLGILLAYSVNVWFIDLPSGWRYMFGLSGVPALIQGVGMFFLPHSPRWLIVNGQDEKACRMIQKLRWSDDPYEELSKIKSGLNVEYRYKFTDLISRLDNMRSRMFIGCGVVFLQQFTGQPTIVYYASTIFQALGFQSGEKATLASLGIGLAKLFATIISLSSVDKGGRRRFLLIGVSIMTVSILTLGIIAHYASLGEPQRKCYYNSTALPSSRIHSLSSMAPTTSTRAMSTILTNSSTFYSPTNFTWSVLDTTVSKPMLASKGLRYLTLSALVLFVAAYSFSFGPVSWLLLSEIFPAGIKGRAFSIATILNWGTNLMVSLTFLDMLSTFGTSWTFIFYSVICVLAVIFIYKYVPETKNRTLEQISAELSTSFVSACLLLYFLRYLYHLFIFTAGRALKASHANRFIQSCSCNEALRPL</sequence>
<organism evidence="11 12">
    <name type="scientific">Porites lobata</name>
    <dbReference type="NCBI Taxonomy" id="104759"/>
    <lineage>
        <taxon>Eukaryota</taxon>
        <taxon>Metazoa</taxon>
        <taxon>Cnidaria</taxon>
        <taxon>Anthozoa</taxon>
        <taxon>Hexacorallia</taxon>
        <taxon>Scleractinia</taxon>
        <taxon>Fungiina</taxon>
        <taxon>Poritidae</taxon>
        <taxon>Porites</taxon>
    </lineage>
</organism>
<dbReference type="PROSITE" id="PS50850">
    <property type="entry name" value="MFS"/>
    <property type="match status" value="1"/>
</dbReference>
<evidence type="ECO:0000256" key="1">
    <source>
        <dbReference type="ARBA" id="ARBA00000618"/>
    </source>
</evidence>
<protein>
    <recommendedName>
        <fullName evidence="10">Major facilitator superfamily (MFS) profile domain-containing protein</fullName>
    </recommendedName>
</protein>
<dbReference type="EMBL" id="CALNXK010000116">
    <property type="protein sequence ID" value="CAH3160301.1"/>
    <property type="molecule type" value="Genomic_DNA"/>
</dbReference>
<dbReference type="PRINTS" id="PR00171">
    <property type="entry name" value="SUGRTRNSPORT"/>
</dbReference>
<comment type="catalytic activity">
    <reaction evidence="1">
        <text>D-glucose(out) = D-glucose(in)</text>
        <dbReference type="Rhea" id="RHEA:60376"/>
        <dbReference type="ChEBI" id="CHEBI:4167"/>
    </reaction>
</comment>
<dbReference type="Pfam" id="PF00083">
    <property type="entry name" value="Sugar_tr"/>
    <property type="match status" value="2"/>
</dbReference>
<dbReference type="InterPro" id="IPR005828">
    <property type="entry name" value="MFS_sugar_transport-like"/>
</dbReference>
<accession>A0ABN8Q9Y8</accession>
<reference evidence="11 12" key="1">
    <citation type="submission" date="2022-05" db="EMBL/GenBank/DDBJ databases">
        <authorList>
            <consortium name="Genoscope - CEA"/>
            <person name="William W."/>
        </authorList>
    </citation>
    <scope>NUCLEOTIDE SEQUENCE [LARGE SCALE GENOMIC DNA]</scope>
</reference>
<evidence type="ECO:0000256" key="3">
    <source>
        <dbReference type="ARBA" id="ARBA00007004"/>
    </source>
</evidence>
<evidence type="ECO:0000256" key="9">
    <source>
        <dbReference type="SAM" id="Phobius"/>
    </source>
</evidence>
<keyword evidence="12" id="KW-1185">Reference proteome</keyword>
<comment type="similarity">
    <text evidence="3">Belongs to the major facilitator superfamily. Sugar transporter (TC 2.A.1.1) family. Glucose transporter subfamily.</text>
</comment>
<feature type="transmembrane region" description="Helical" evidence="9">
    <location>
        <begin position="212"/>
        <end position="233"/>
    </location>
</feature>
<feature type="transmembrane region" description="Helical" evidence="9">
    <location>
        <begin position="556"/>
        <end position="577"/>
    </location>
</feature>
<evidence type="ECO:0000256" key="7">
    <source>
        <dbReference type="ARBA" id="ARBA00023136"/>
    </source>
</evidence>
<dbReference type="SUPFAM" id="SSF103473">
    <property type="entry name" value="MFS general substrate transporter"/>
    <property type="match status" value="1"/>
</dbReference>
<keyword evidence="7 9" id="KW-0472">Membrane</keyword>
<evidence type="ECO:0000313" key="12">
    <source>
        <dbReference type="Proteomes" id="UP001159405"/>
    </source>
</evidence>
<feature type="domain" description="Major facilitator superfamily (MFS) profile" evidence="10">
    <location>
        <begin position="59"/>
        <end position="548"/>
    </location>
</feature>
<dbReference type="Proteomes" id="UP001159405">
    <property type="component" value="Unassembled WGS sequence"/>
</dbReference>
<evidence type="ECO:0000256" key="6">
    <source>
        <dbReference type="ARBA" id="ARBA00022989"/>
    </source>
</evidence>
<feature type="transmembrane region" description="Helical" evidence="9">
    <location>
        <begin position="494"/>
        <end position="514"/>
    </location>
</feature>
<gene>
    <name evidence="11" type="ORF">PLOB_00004109</name>
</gene>
<feature type="transmembrane region" description="Helical" evidence="9">
    <location>
        <begin position="526"/>
        <end position="544"/>
    </location>
</feature>
<keyword evidence="4 8" id="KW-0813">Transport</keyword>
<dbReference type="PROSITE" id="PS00216">
    <property type="entry name" value="SUGAR_TRANSPORT_1"/>
    <property type="match status" value="1"/>
</dbReference>
<dbReference type="Gene3D" id="1.20.1250.20">
    <property type="entry name" value="MFS general substrate transporter like domains"/>
    <property type="match status" value="2"/>
</dbReference>
<feature type="transmembrane region" description="Helical" evidence="9">
    <location>
        <begin position="182"/>
        <end position="206"/>
    </location>
</feature>
<dbReference type="PANTHER" id="PTHR48023">
    <property type="entry name" value="D-XYLOSE-PROTON SYMPORTER-LIKE 2"/>
    <property type="match status" value="1"/>
</dbReference>
<keyword evidence="5 9" id="KW-0812">Transmembrane</keyword>
<evidence type="ECO:0000313" key="11">
    <source>
        <dbReference type="EMBL" id="CAH3160301.1"/>
    </source>
</evidence>
<dbReference type="InterPro" id="IPR036259">
    <property type="entry name" value="MFS_trans_sf"/>
</dbReference>
<evidence type="ECO:0000256" key="4">
    <source>
        <dbReference type="ARBA" id="ARBA00022448"/>
    </source>
</evidence>
<comment type="subcellular location">
    <subcellularLocation>
        <location evidence="2">Membrane</location>
        <topology evidence="2">Multi-pass membrane protein</topology>
    </subcellularLocation>
</comment>
<name>A0ABN8Q9Y8_9CNID</name>
<dbReference type="InterPro" id="IPR005829">
    <property type="entry name" value="Sugar_transporter_CS"/>
</dbReference>
<dbReference type="PANTHER" id="PTHR48023:SF4">
    <property type="entry name" value="D-XYLOSE-PROTON SYMPORTER-LIKE 2"/>
    <property type="match status" value="1"/>
</dbReference>
<comment type="caution">
    <text evidence="11">The sequence shown here is derived from an EMBL/GenBank/DDBJ whole genome shotgun (WGS) entry which is preliminary data.</text>
</comment>
<evidence type="ECO:0000256" key="8">
    <source>
        <dbReference type="RuleBase" id="RU003346"/>
    </source>
</evidence>
<dbReference type="InterPro" id="IPR050820">
    <property type="entry name" value="MFS_Sugar_Transporter"/>
</dbReference>
<feature type="transmembrane region" description="Helical" evidence="9">
    <location>
        <begin position="124"/>
        <end position="143"/>
    </location>
</feature>
<evidence type="ECO:0000256" key="5">
    <source>
        <dbReference type="ARBA" id="ARBA00022692"/>
    </source>
</evidence>
<feature type="transmembrane region" description="Helical" evidence="9">
    <location>
        <begin position="332"/>
        <end position="351"/>
    </location>
</feature>
<evidence type="ECO:0000259" key="10">
    <source>
        <dbReference type="PROSITE" id="PS50850"/>
    </source>
</evidence>